<dbReference type="EMBL" id="VORB01000004">
    <property type="protein sequence ID" value="TXC81429.1"/>
    <property type="molecule type" value="Genomic_DNA"/>
</dbReference>
<keyword evidence="3" id="KW-1185">Reference proteome</keyword>
<feature type="transmembrane region" description="Helical" evidence="1">
    <location>
        <begin position="69"/>
        <end position="89"/>
    </location>
</feature>
<evidence type="ECO:0000313" key="2">
    <source>
        <dbReference type="EMBL" id="TXC81429.1"/>
    </source>
</evidence>
<keyword evidence="1" id="KW-0812">Transmembrane</keyword>
<feature type="transmembrane region" description="Helical" evidence="1">
    <location>
        <begin position="123"/>
        <end position="145"/>
    </location>
</feature>
<feature type="transmembrane region" description="Helical" evidence="1">
    <location>
        <begin position="6"/>
        <end position="34"/>
    </location>
</feature>
<evidence type="ECO:0000313" key="3">
    <source>
        <dbReference type="Proteomes" id="UP000321168"/>
    </source>
</evidence>
<reference evidence="2 3" key="1">
    <citation type="submission" date="2019-08" db="EMBL/GenBank/DDBJ databases">
        <title>Genome of Luteibaculum oceani JCM 18817.</title>
        <authorList>
            <person name="Bowman J.P."/>
        </authorList>
    </citation>
    <scope>NUCLEOTIDE SEQUENCE [LARGE SCALE GENOMIC DNA]</scope>
    <source>
        <strain evidence="2 3">JCM 18817</strain>
    </source>
</reference>
<keyword evidence="1" id="KW-0472">Membrane</keyword>
<dbReference type="Proteomes" id="UP000321168">
    <property type="component" value="Unassembled WGS sequence"/>
</dbReference>
<proteinExistence type="predicted"/>
<protein>
    <submittedName>
        <fullName evidence="2">Uncharacterized protein</fullName>
    </submittedName>
</protein>
<evidence type="ECO:0000256" key="1">
    <source>
        <dbReference type="SAM" id="Phobius"/>
    </source>
</evidence>
<dbReference type="RefSeq" id="WP_147014158.1">
    <property type="nucleotide sequence ID" value="NZ_VORB01000004.1"/>
</dbReference>
<comment type="caution">
    <text evidence="2">The sequence shown here is derived from an EMBL/GenBank/DDBJ whole genome shotgun (WGS) entry which is preliminary data.</text>
</comment>
<sequence length="151" mass="17031">MPNGRWLNVTLCILLFIVFGYLRHILILHANVVLGQSTFEFPRERITGVIQVFQAAGDSLIYIEKGFQIFFLLISAFISWVLLDALKIGVNKQKTFLIIFFALALTCAVLSLVLNHLNLSQYAGLLSTFFVKFQGPLPVIVFYLLHRGAVV</sequence>
<feature type="transmembrane region" description="Helical" evidence="1">
    <location>
        <begin position="96"/>
        <end position="117"/>
    </location>
</feature>
<organism evidence="2 3">
    <name type="scientific">Luteibaculum oceani</name>
    <dbReference type="NCBI Taxonomy" id="1294296"/>
    <lineage>
        <taxon>Bacteria</taxon>
        <taxon>Pseudomonadati</taxon>
        <taxon>Bacteroidota</taxon>
        <taxon>Flavobacteriia</taxon>
        <taxon>Flavobacteriales</taxon>
        <taxon>Luteibaculaceae</taxon>
        <taxon>Luteibaculum</taxon>
    </lineage>
</organism>
<accession>A0A5C6V8N5</accession>
<name>A0A5C6V8N5_9FLAO</name>
<keyword evidence="1" id="KW-1133">Transmembrane helix</keyword>
<gene>
    <name evidence="2" type="ORF">FRX97_05330</name>
</gene>
<dbReference type="AlphaFoldDB" id="A0A5C6V8N5"/>